<evidence type="ECO:0000313" key="2">
    <source>
        <dbReference type="Proteomes" id="UP001319846"/>
    </source>
</evidence>
<evidence type="ECO:0000313" key="1">
    <source>
        <dbReference type="EMBL" id="MBZ5487589.1"/>
    </source>
</evidence>
<organism evidence="1 2">
    <name type="scientific">Vreelandella aquamarina</name>
    <dbReference type="NCBI Taxonomy" id="77097"/>
    <lineage>
        <taxon>Bacteria</taxon>
        <taxon>Pseudomonadati</taxon>
        <taxon>Pseudomonadota</taxon>
        <taxon>Gammaproteobacteria</taxon>
        <taxon>Oceanospirillales</taxon>
        <taxon>Halomonadaceae</taxon>
        <taxon>Vreelandella</taxon>
    </lineage>
</organism>
<name>A0ACC5VUK6_9GAMM</name>
<dbReference type="Proteomes" id="UP001319846">
    <property type="component" value="Unassembled WGS sequence"/>
</dbReference>
<gene>
    <name evidence="1" type="ORF">HW452_08625</name>
</gene>
<keyword evidence="2" id="KW-1185">Reference proteome</keyword>
<sequence length="190" mass="22130">MLDSNRLRHLEQMPLWDFALAFYSEPEVERACLTLQDAGGVDVCELLLHGWLFVHGLEALPDALAEQRQSRQAWQRQVTQVLRHLRRRLKPEASNSEAIAALRKTIQQAELQAERENLQRWQAWALDLPEPQQRLRNRAETSHDVEKWLQDRFFFAELEAGCAAAPDTHESVSRAWLSLATRLDRFEVPR</sequence>
<reference evidence="1" key="1">
    <citation type="submission" date="2020-06" db="EMBL/GenBank/DDBJ databases">
        <title>Whole Genome Sequence of Halomonas aquamarina MB598.</title>
        <authorList>
            <person name="Pervaiz M."/>
            <person name="Fariq A."/>
            <person name="Yasmin A."/>
            <person name="Welch M."/>
        </authorList>
    </citation>
    <scope>NUCLEOTIDE SEQUENCE</scope>
    <source>
        <strain evidence="1">MB598</strain>
    </source>
</reference>
<accession>A0ACC5VUK6</accession>
<protein>
    <submittedName>
        <fullName evidence="1">TIGR02444 family protein</fullName>
    </submittedName>
</protein>
<dbReference type="EMBL" id="JABYQT010000004">
    <property type="protein sequence ID" value="MBZ5487589.1"/>
    <property type="molecule type" value="Genomic_DNA"/>
</dbReference>
<proteinExistence type="predicted"/>
<comment type="caution">
    <text evidence="1">The sequence shown here is derived from an EMBL/GenBank/DDBJ whole genome shotgun (WGS) entry which is preliminary data.</text>
</comment>